<proteinExistence type="predicted"/>
<evidence type="ECO:0000313" key="2">
    <source>
        <dbReference type="EMBL" id="ABZ06438.1"/>
    </source>
</evidence>
<feature type="compositionally biased region" description="Basic and acidic residues" evidence="1">
    <location>
        <begin position="56"/>
        <end position="70"/>
    </location>
</feature>
<dbReference type="EMBL" id="EU016576">
    <property type="protein sequence ID" value="ABZ06438.1"/>
    <property type="molecule type" value="Genomic_DNA"/>
</dbReference>
<gene>
    <name evidence="2" type="ORF">ALOHA_HF4000010I05ctg1g1</name>
</gene>
<feature type="region of interest" description="Disordered" evidence="1">
    <location>
        <begin position="40"/>
        <end position="70"/>
    </location>
</feature>
<organism evidence="2">
    <name type="scientific">uncultured marine microorganism HF4000_010I05</name>
    <dbReference type="NCBI Taxonomy" id="455517"/>
    <lineage>
        <taxon>unclassified sequences</taxon>
        <taxon>environmental samples</taxon>
    </lineage>
</organism>
<protein>
    <submittedName>
        <fullName evidence="2">Uncharacterized protein</fullName>
    </submittedName>
</protein>
<reference evidence="2" key="1">
    <citation type="journal article" date="2008" name="ISME J.">
        <title>Genomic patterns of recombination, clonal divergence and environment in marine microbial populations.</title>
        <authorList>
            <person name="Konstantinidis K.T."/>
            <person name="Delong E.F."/>
        </authorList>
    </citation>
    <scope>NUCLEOTIDE SEQUENCE</scope>
</reference>
<sequence length="96" mass="10925">SYRVRPVKIVPLVNNVDQPGPYHPSNDAPYRHRVDRIGHQAFPGAPADRQKHRYRHRDEGQHSMPGKGERPNVKVWVYADSNASQYFHSSVLASGL</sequence>
<dbReference type="AlphaFoldDB" id="B3T1H9"/>
<accession>B3T1H9</accession>
<feature type="non-terminal residue" evidence="2">
    <location>
        <position position="1"/>
    </location>
</feature>
<name>B3T1H9_9ZZZZ</name>
<evidence type="ECO:0000256" key="1">
    <source>
        <dbReference type="SAM" id="MobiDB-lite"/>
    </source>
</evidence>